<dbReference type="EMBL" id="JAQQWI010000013">
    <property type="protein sequence ID" value="KAK8013530.1"/>
    <property type="molecule type" value="Genomic_DNA"/>
</dbReference>
<evidence type="ECO:0000259" key="1">
    <source>
        <dbReference type="Pfam" id="PF13358"/>
    </source>
</evidence>
<dbReference type="InterPro" id="IPR038717">
    <property type="entry name" value="Tc1-like_DDE_dom"/>
</dbReference>
<dbReference type="PANTHER" id="PTHR46564">
    <property type="entry name" value="TRANSPOSASE"/>
    <property type="match status" value="1"/>
</dbReference>
<dbReference type="InterPro" id="IPR036397">
    <property type="entry name" value="RNaseH_sf"/>
</dbReference>
<dbReference type="InterPro" id="IPR047655">
    <property type="entry name" value="Transpos_IS630-like"/>
</dbReference>
<accession>A0ABR1RJS2</accession>
<dbReference type="NCBIfam" id="NF033545">
    <property type="entry name" value="transpos_IS630"/>
    <property type="match status" value="1"/>
</dbReference>
<feature type="domain" description="Winged helix-turn helix" evidence="2">
    <location>
        <begin position="86"/>
        <end position="129"/>
    </location>
</feature>
<dbReference type="InterPro" id="IPR012337">
    <property type="entry name" value="RNaseH-like_sf"/>
</dbReference>
<protein>
    <recommendedName>
        <fullName evidence="5">Tc1-like transposase DDE domain-containing protein</fullName>
    </recommendedName>
</protein>
<dbReference type="Gene3D" id="3.30.420.10">
    <property type="entry name" value="Ribonuclease H-like superfamily/Ribonuclease H"/>
    <property type="match status" value="1"/>
</dbReference>
<dbReference type="InterPro" id="IPR025959">
    <property type="entry name" value="Winged_HTH_dom"/>
</dbReference>
<dbReference type="SUPFAM" id="SSF53098">
    <property type="entry name" value="Ribonuclease H-like"/>
    <property type="match status" value="1"/>
</dbReference>
<dbReference type="PANTHER" id="PTHR46564:SF1">
    <property type="entry name" value="TRANSPOSASE"/>
    <property type="match status" value="1"/>
</dbReference>
<feature type="domain" description="Tc1-like transposase DDE" evidence="1">
    <location>
        <begin position="145"/>
        <end position="263"/>
    </location>
</feature>
<organism evidence="3 4">
    <name type="scientific">Apiospora marii</name>
    <dbReference type="NCBI Taxonomy" id="335849"/>
    <lineage>
        <taxon>Eukaryota</taxon>
        <taxon>Fungi</taxon>
        <taxon>Dikarya</taxon>
        <taxon>Ascomycota</taxon>
        <taxon>Pezizomycotina</taxon>
        <taxon>Sordariomycetes</taxon>
        <taxon>Xylariomycetidae</taxon>
        <taxon>Amphisphaeriales</taxon>
        <taxon>Apiosporaceae</taxon>
        <taxon>Apiospora</taxon>
    </lineage>
</organism>
<dbReference type="Pfam" id="PF13592">
    <property type="entry name" value="HTH_33"/>
    <property type="match status" value="1"/>
</dbReference>
<sequence length="263" mass="29800">MAPNLADATHERAQGMMESNQFTDTQTAAAVGCSTRSIRTIRANLRCFGTTRAPRNVVGRPRTITPPMLDALCDRLIERPEMYQDELVAFLAAEFDVKVTRMSVSRALASIGWSKKTTQRVAEERNADLRDLYSHALSEFHSYHLVYIDESGCDKRAGFRRTGWSPQGVAPVQTARFHRGRRYQILPAYTQDGIMLSRIFQGFTDSEAFEDFIQELLPLCGRWPEPKSVLIMDNAPFHQPDRIQQLCDDAGVKLLFLPPYSPE</sequence>
<dbReference type="InterPro" id="IPR009057">
    <property type="entry name" value="Homeodomain-like_sf"/>
</dbReference>
<dbReference type="SUPFAM" id="SSF46689">
    <property type="entry name" value="Homeodomain-like"/>
    <property type="match status" value="1"/>
</dbReference>
<evidence type="ECO:0000259" key="2">
    <source>
        <dbReference type="Pfam" id="PF13592"/>
    </source>
</evidence>
<name>A0ABR1RJS2_9PEZI</name>
<evidence type="ECO:0000313" key="4">
    <source>
        <dbReference type="Proteomes" id="UP001396898"/>
    </source>
</evidence>
<dbReference type="Proteomes" id="UP001396898">
    <property type="component" value="Unassembled WGS sequence"/>
</dbReference>
<gene>
    <name evidence="3" type="ORF">PG991_009123</name>
</gene>
<evidence type="ECO:0008006" key="5">
    <source>
        <dbReference type="Google" id="ProtNLM"/>
    </source>
</evidence>
<evidence type="ECO:0000313" key="3">
    <source>
        <dbReference type="EMBL" id="KAK8013530.1"/>
    </source>
</evidence>
<comment type="caution">
    <text evidence="3">The sequence shown here is derived from an EMBL/GenBank/DDBJ whole genome shotgun (WGS) entry which is preliminary data.</text>
</comment>
<reference evidence="3 4" key="1">
    <citation type="submission" date="2023-01" db="EMBL/GenBank/DDBJ databases">
        <title>Analysis of 21 Apiospora genomes using comparative genomics revels a genus with tremendous synthesis potential of carbohydrate active enzymes and secondary metabolites.</title>
        <authorList>
            <person name="Sorensen T."/>
        </authorList>
    </citation>
    <scope>NUCLEOTIDE SEQUENCE [LARGE SCALE GENOMIC DNA]</scope>
    <source>
        <strain evidence="3 4">CBS 20057</strain>
    </source>
</reference>
<proteinExistence type="predicted"/>
<keyword evidence="4" id="KW-1185">Reference proteome</keyword>
<dbReference type="Pfam" id="PF13358">
    <property type="entry name" value="DDE_3"/>
    <property type="match status" value="1"/>
</dbReference>